<dbReference type="OrthoDB" id="1799385at2"/>
<proteinExistence type="predicted"/>
<accession>A0A235B4R9</accession>
<keyword evidence="2" id="KW-1185">Reference proteome</keyword>
<reference evidence="1 2" key="1">
    <citation type="submission" date="2017-07" db="EMBL/GenBank/DDBJ databases">
        <title>The genome sequence of Paludifilum halophilum highlights mechanisms for microbial adaptation to high salt environemnts.</title>
        <authorList>
            <person name="Belbahri L."/>
        </authorList>
    </citation>
    <scope>NUCLEOTIDE SEQUENCE [LARGE SCALE GENOMIC DNA]</scope>
    <source>
        <strain evidence="1 2">DSM 102817</strain>
    </source>
</reference>
<sequence>MQLTTKDLNYIKDELSWELLAFKKCHHYAQECQDPQIKQKIDEIGRIHQNHYEQLLNQLNTAAGVTGGTGTTMTQ</sequence>
<name>A0A235B4R9_9BACL</name>
<evidence type="ECO:0000313" key="2">
    <source>
        <dbReference type="Proteomes" id="UP000215459"/>
    </source>
</evidence>
<evidence type="ECO:0000313" key="1">
    <source>
        <dbReference type="EMBL" id="OYD07232.1"/>
    </source>
</evidence>
<comment type="caution">
    <text evidence="1">The sequence shown here is derived from an EMBL/GenBank/DDBJ whole genome shotgun (WGS) entry which is preliminary data.</text>
</comment>
<evidence type="ECO:0008006" key="3">
    <source>
        <dbReference type="Google" id="ProtNLM"/>
    </source>
</evidence>
<dbReference type="AlphaFoldDB" id="A0A235B4R9"/>
<dbReference type="Proteomes" id="UP000215459">
    <property type="component" value="Unassembled WGS sequence"/>
</dbReference>
<dbReference type="RefSeq" id="WP_094264975.1">
    <property type="nucleotide sequence ID" value="NZ_NOWF01000007.1"/>
</dbReference>
<protein>
    <recommendedName>
        <fullName evidence="3">Spore coat protein</fullName>
    </recommendedName>
</protein>
<dbReference type="EMBL" id="NOWF01000007">
    <property type="protein sequence ID" value="OYD07232.1"/>
    <property type="molecule type" value="Genomic_DNA"/>
</dbReference>
<organism evidence="1 2">
    <name type="scientific">Paludifilum halophilum</name>
    <dbReference type="NCBI Taxonomy" id="1642702"/>
    <lineage>
        <taxon>Bacteria</taxon>
        <taxon>Bacillati</taxon>
        <taxon>Bacillota</taxon>
        <taxon>Bacilli</taxon>
        <taxon>Bacillales</taxon>
        <taxon>Thermoactinomycetaceae</taxon>
        <taxon>Paludifilum</taxon>
    </lineage>
</organism>
<gene>
    <name evidence="1" type="ORF">CHM34_12680</name>
</gene>